<sequence>MKKFSYIPFYNVFPIYSSEKIKVGLKFLGWAGDWQRFKKLRTFPN</sequence>
<reference evidence="1 2" key="1">
    <citation type="submission" date="2013-02" db="EMBL/GenBank/DDBJ databases">
        <authorList>
            <person name="Harkins D.M."/>
            <person name="Durkin A.S."/>
            <person name="Brinkac L.M."/>
            <person name="Haft D.H."/>
            <person name="Selengut J.D."/>
            <person name="Sanka R."/>
            <person name="DePew J."/>
            <person name="Purushe J."/>
            <person name="Tulsiani S.M."/>
            <person name="Graham G.C."/>
            <person name="Burns M.-A."/>
            <person name="Dohnt M.F."/>
            <person name="Smythe L.D."/>
            <person name="McKay D.B."/>
            <person name="Craig S.B."/>
            <person name="Vinetz J.M."/>
            <person name="Sutton G.G."/>
            <person name="Nierman W.C."/>
            <person name="Fouts D.E."/>
        </authorList>
    </citation>
    <scope>NUCLEOTIDE SEQUENCE [LARGE SCALE GENOMIC DNA]</scope>
    <source>
        <strain evidence="1 2">LT2186</strain>
    </source>
</reference>
<evidence type="ECO:0000313" key="1">
    <source>
        <dbReference type="EMBL" id="EMG12909.1"/>
    </source>
</evidence>
<dbReference type="AlphaFoldDB" id="M3FZ84"/>
<dbReference type="EMBL" id="AFME02000053">
    <property type="protein sequence ID" value="EMG12909.1"/>
    <property type="molecule type" value="Genomic_DNA"/>
</dbReference>
<organism evidence="1 2">
    <name type="scientific">Leptospira interrogans serovar Grippotyphosa str. LT2186</name>
    <dbReference type="NCBI Taxonomy" id="1001599"/>
    <lineage>
        <taxon>Bacteria</taxon>
        <taxon>Pseudomonadati</taxon>
        <taxon>Spirochaetota</taxon>
        <taxon>Spirochaetia</taxon>
        <taxon>Leptospirales</taxon>
        <taxon>Leptospiraceae</taxon>
        <taxon>Leptospira</taxon>
    </lineage>
</organism>
<protein>
    <submittedName>
        <fullName evidence="1">Uncharacterized protein</fullName>
    </submittedName>
</protein>
<name>M3FZ84_LEPIR</name>
<accession>M3FZ84</accession>
<evidence type="ECO:0000313" key="2">
    <source>
        <dbReference type="Proteomes" id="UP000011776"/>
    </source>
</evidence>
<gene>
    <name evidence="1" type="ORF">LEP1GSC151_0265</name>
</gene>
<proteinExistence type="predicted"/>
<dbReference type="BioCyc" id="LINT1001599:G11K9-5309-MONOMER"/>
<comment type="caution">
    <text evidence="1">The sequence shown here is derived from an EMBL/GenBank/DDBJ whole genome shotgun (WGS) entry which is preliminary data.</text>
</comment>
<dbReference type="Proteomes" id="UP000011776">
    <property type="component" value="Unassembled WGS sequence"/>
</dbReference>